<reference evidence="3" key="1">
    <citation type="submission" date="2009-03" db="EMBL/GenBank/DDBJ databases">
        <title>Caligus clemensi ESTs and full-length cDNAs.</title>
        <authorList>
            <person name="Yasuike M."/>
            <person name="von Schalburg K."/>
            <person name="Cooper G."/>
            <person name="Leong J."/>
            <person name="Jones S.R.M."/>
            <person name="Koop B.F."/>
        </authorList>
    </citation>
    <scope>NUCLEOTIDE SEQUENCE</scope>
    <source>
        <tissue evidence="3">Whole</tissue>
    </source>
</reference>
<keyword evidence="3" id="KW-0418">Kinase</keyword>
<dbReference type="InterPro" id="IPR003409">
    <property type="entry name" value="MORN"/>
</dbReference>
<dbReference type="PANTHER" id="PTHR23084:SF263">
    <property type="entry name" value="MORN REPEAT-CONTAINING PROTEIN 1"/>
    <property type="match status" value="1"/>
</dbReference>
<gene>
    <name evidence="3" type="primary">PI5K5</name>
</gene>
<sequence>MGPRIRIHNWGLLAFAALCIVSQLEAQVLYTHSSVYPKKYCPKGVYSGLLNDREEPQGNGTYTCKRYTYHGQWTQGKRNGVGLTEFSNGDIHAGSYYMDKFNGWGDFEWKNDRRYVGQFRDGKRDGRGEMTFPNGDKYIGDWLKGARTGHGFYTFNKSGNRYKGGYLSGQKVGEGVFWWTSGRHAGSKYRGESLNDRRHGDNGKYYYSNGDVYIGSWQEGRQNGSGELTFSNGNKIQGQWLKGKLNGEETYFIFPNGERYKGKFENGNRIGDWVKVNPAPFDLSLLYSTKKDA</sequence>
<keyword evidence="1" id="KW-0677">Repeat</keyword>
<dbReference type="EMBL" id="BT080873">
    <property type="protein sequence ID" value="ACO15297.1"/>
    <property type="molecule type" value="mRNA"/>
</dbReference>
<organism evidence="3">
    <name type="scientific">Caligus clemensi</name>
    <name type="common">Sea louse</name>
    <dbReference type="NCBI Taxonomy" id="344056"/>
    <lineage>
        <taxon>Eukaryota</taxon>
        <taxon>Metazoa</taxon>
        <taxon>Ecdysozoa</taxon>
        <taxon>Arthropoda</taxon>
        <taxon>Crustacea</taxon>
        <taxon>Multicrustacea</taxon>
        <taxon>Hexanauplia</taxon>
        <taxon>Copepoda</taxon>
        <taxon>Siphonostomatoida</taxon>
        <taxon>Caligidae</taxon>
        <taxon>Caligus</taxon>
    </lineage>
</organism>
<dbReference type="Gene3D" id="2.20.110.10">
    <property type="entry name" value="Histone H3 K4-specific methyltransferase SET7/9 N-terminal domain"/>
    <property type="match status" value="4"/>
</dbReference>
<keyword evidence="2" id="KW-0732">Signal</keyword>
<dbReference type="SUPFAM" id="SSF82185">
    <property type="entry name" value="Histone H3 K4-specific methyltransferase SET7/9 N-terminal domain"/>
    <property type="match status" value="2"/>
</dbReference>
<keyword evidence="3" id="KW-0808">Transferase</keyword>
<feature type="signal peptide" evidence="2">
    <location>
        <begin position="1"/>
        <end position="26"/>
    </location>
</feature>
<dbReference type="PANTHER" id="PTHR23084">
    <property type="entry name" value="PHOSPHATIDYLINOSITOL-4-PHOSPHATE 5-KINASE RELATED"/>
    <property type="match status" value="1"/>
</dbReference>
<proteinExistence type="evidence at transcript level"/>
<evidence type="ECO:0000313" key="3">
    <source>
        <dbReference type="EMBL" id="ACO15297.1"/>
    </source>
</evidence>
<feature type="chain" id="PRO_5002905138" evidence="2">
    <location>
        <begin position="27"/>
        <end position="293"/>
    </location>
</feature>
<evidence type="ECO:0000256" key="2">
    <source>
        <dbReference type="SAM" id="SignalP"/>
    </source>
</evidence>
<accession>C1C1Z4</accession>
<protein>
    <submittedName>
        <fullName evidence="3">Phosphatidylinositol-4-phosphate 5-kinase 5</fullName>
    </submittedName>
</protein>
<dbReference type="GO" id="GO:0016301">
    <property type="term" value="F:kinase activity"/>
    <property type="evidence" value="ECO:0007669"/>
    <property type="project" value="UniProtKB-KW"/>
</dbReference>
<evidence type="ECO:0000256" key="1">
    <source>
        <dbReference type="ARBA" id="ARBA00022737"/>
    </source>
</evidence>
<dbReference type="Pfam" id="PF02493">
    <property type="entry name" value="MORN"/>
    <property type="match status" value="7"/>
</dbReference>
<name>C1C1Z4_CALCM</name>
<dbReference type="SMART" id="SM00698">
    <property type="entry name" value="MORN"/>
    <property type="match status" value="7"/>
</dbReference>
<dbReference type="AlphaFoldDB" id="C1C1Z4"/>